<evidence type="ECO:0000259" key="4">
    <source>
        <dbReference type="Pfam" id="PF02872"/>
    </source>
</evidence>
<dbReference type="InterPro" id="IPR006179">
    <property type="entry name" value="5_nucleotidase/apyrase"/>
</dbReference>
<dbReference type="InterPro" id="IPR006146">
    <property type="entry name" value="5'-Nucleotdase_CS"/>
</dbReference>
<evidence type="ECO:0000313" key="5">
    <source>
        <dbReference type="EMBL" id="MEC0238755.1"/>
    </source>
</evidence>
<dbReference type="PANTHER" id="PTHR11575">
    <property type="entry name" value="5'-NUCLEOTIDASE-RELATED"/>
    <property type="match status" value="1"/>
</dbReference>
<keyword evidence="2 5" id="KW-0378">Hydrolase</keyword>
<dbReference type="SUPFAM" id="SSF56300">
    <property type="entry name" value="Metallo-dependent phosphatases"/>
    <property type="match status" value="1"/>
</dbReference>
<dbReference type="Proteomes" id="UP001344632">
    <property type="component" value="Unassembled WGS sequence"/>
</dbReference>
<dbReference type="Gene3D" id="3.60.21.10">
    <property type="match status" value="1"/>
</dbReference>
<proteinExistence type="inferred from homology"/>
<dbReference type="InterPro" id="IPR036907">
    <property type="entry name" value="5'-Nucleotdase_C_sf"/>
</dbReference>
<feature type="domain" description="Calcineurin-like phosphoesterase" evidence="3">
    <location>
        <begin position="12"/>
        <end position="209"/>
    </location>
</feature>
<dbReference type="CDD" id="cd00845">
    <property type="entry name" value="MPP_UshA_N_like"/>
    <property type="match status" value="1"/>
</dbReference>
<keyword evidence="6" id="KW-1185">Reference proteome</keyword>
<organism evidence="5 6">
    <name type="scientific">Paenibacillus dokdonensis</name>
    <dbReference type="NCBI Taxonomy" id="2567944"/>
    <lineage>
        <taxon>Bacteria</taxon>
        <taxon>Bacillati</taxon>
        <taxon>Bacillota</taxon>
        <taxon>Bacilli</taxon>
        <taxon>Bacillales</taxon>
        <taxon>Paenibacillaceae</taxon>
        <taxon>Paenibacillus</taxon>
    </lineage>
</organism>
<dbReference type="GO" id="GO:0016787">
    <property type="term" value="F:hydrolase activity"/>
    <property type="evidence" value="ECO:0007669"/>
    <property type="project" value="UniProtKB-KW"/>
</dbReference>
<accession>A0ABU6GG91</accession>
<comment type="similarity">
    <text evidence="2">Belongs to the 5'-nucleotidase family.</text>
</comment>
<dbReference type="PANTHER" id="PTHR11575:SF23">
    <property type="entry name" value="5-NUCLEOTIDASE FAMILY PROTEIN"/>
    <property type="match status" value="1"/>
</dbReference>
<evidence type="ECO:0000256" key="1">
    <source>
        <dbReference type="ARBA" id="ARBA00022729"/>
    </source>
</evidence>
<evidence type="ECO:0000259" key="3">
    <source>
        <dbReference type="Pfam" id="PF00149"/>
    </source>
</evidence>
<dbReference type="Gene3D" id="3.90.780.10">
    <property type="entry name" value="5'-Nucleotidase, C-terminal domain"/>
    <property type="match status" value="1"/>
</dbReference>
<evidence type="ECO:0000313" key="6">
    <source>
        <dbReference type="Proteomes" id="UP001344632"/>
    </source>
</evidence>
<protein>
    <submittedName>
        <fullName evidence="5">Bifunctional UDP-sugar hydrolase/5'-nucleotidase</fullName>
    </submittedName>
</protein>
<dbReference type="Pfam" id="PF00149">
    <property type="entry name" value="Metallophos"/>
    <property type="match status" value="1"/>
</dbReference>
<dbReference type="SUPFAM" id="SSF55816">
    <property type="entry name" value="5'-nucleotidase (syn. UDP-sugar hydrolase), C-terminal domain"/>
    <property type="match status" value="1"/>
</dbReference>
<dbReference type="Pfam" id="PF02872">
    <property type="entry name" value="5_nucleotid_C"/>
    <property type="match status" value="1"/>
</dbReference>
<keyword evidence="2" id="KW-0547">Nucleotide-binding</keyword>
<feature type="domain" description="5'-Nucleotidase C-terminal" evidence="4">
    <location>
        <begin position="287"/>
        <end position="429"/>
    </location>
</feature>
<evidence type="ECO:0000256" key="2">
    <source>
        <dbReference type="RuleBase" id="RU362119"/>
    </source>
</evidence>
<dbReference type="RefSeq" id="WP_326085535.1">
    <property type="nucleotide sequence ID" value="NZ_JARLKZ010000002.1"/>
</dbReference>
<reference evidence="5 6" key="1">
    <citation type="submission" date="2023-03" db="EMBL/GenBank/DDBJ databases">
        <title>Bacillus Genome Sequencing.</title>
        <authorList>
            <person name="Dunlap C."/>
        </authorList>
    </citation>
    <scope>NUCLEOTIDE SEQUENCE [LARGE SCALE GENOMIC DNA]</scope>
    <source>
        <strain evidence="5 6">BD-525</strain>
    </source>
</reference>
<comment type="caution">
    <text evidence="5">The sequence shown here is derived from an EMBL/GenBank/DDBJ whole genome shotgun (WGS) entry which is preliminary data.</text>
</comment>
<gene>
    <name evidence="5" type="ORF">P4H66_02565</name>
</gene>
<dbReference type="EMBL" id="JARLKZ010000002">
    <property type="protein sequence ID" value="MEC0238755.1"/>
    <property type="molecule type" value="Genomic_DNA"/>
</dbReference>
<dbReference type="InterPro" id="IPR029052">
    <property type="entry name" value="Metallo-depent_PP-like"/>
</dbReference>
<dbReference type="PROSITE" id="PS00785">
    <property type="entry name" value="5_NUCLEOTIDASE_1"/>
    <property type="match status" value="1"/>
</dbReference>
<name>A0ABU6GG91_9BACL</name>
<dbReference type="InterPro" id="IPR008334">
    <property type="entry name" value="5'-Nucleotdase_C"/>
</dbReference>
<sequence>MQGNQPKSKSITILHTNDIHSHFEKVSSIAAFIASERDAEGEGPLLLVDIGDHMDRTAMETEGTMGGANVDILNLTGYDVITIGNNEGLTLTPEDLSSAYAGLLAQVVCCNIIEEATDAPPHWMKKHTIIEKGNIKIGITGATAPFAAFYELMGLKALEPEAAIKREVEELRPQVDIVIVLSHLGLATDQRLAEHLQGIDVILGGHTHHLLEEPLLIGNTAVCAAGKFGSYVGKIRMEQQPDGSFRVTEGSCVPVDTNILDEIVSGALEGHRMHAAEALSETVAVTDRTLPLSYTEESPFGNLLAQAVRRYTKTDISIVNTGQLLGELPQGGISAGMLHMLCPSPINACVVKLKGQDIRHSLEQSLLSEFWSREIRGFGFRGEILGNLAVDGLQVLYDVGRIPYDRIVQISFMGEPLEDEQEYEVGTLDMFTFGIGYERIALGQSPKFMLPDFLRDLLRLELQHPGSLDQSEQCRWEISH</sequence>
<dbReference type="PRINTS" id="PR01607">
    <property type="entry name" value="APYRASEFAMLY"/>
</dbReference>
<keyword evidence="1" id="KW-0732">Signal</keyword>
<dbReference type="InterPro" id="IPR004843">
    <property type="entry name" value="Calcineurin-like_PHP"/>
</dbReference>